<keyword evidence="6" id="KW-0315">Glutamine amidotransferase</keyword>
<dbReference type="PROSITE" id="PS51278">
    <property type="entry name" value="GATASE_TYPE_2"/>
    <property type="match status" value="1"/>
</dbReference>
<name>A0ABP8FHE1_9BACT</name>
<dbReference type="Proteomes" id="UP001501844">
    <property type="component" value="Unassembled WGS sequence"/>
</dbReference>
<proteinExistence type="inferred from homology"/>
<evidence type="ECO:0000256" key="7">
    <source>
        <dbReference type="ARBA" id="ARBA00048741"/>
    </source>
</evidence>
<dbReference type="Gene3D" id="3.40.50.620">
    <property type="entry name" value="HUPs"/>
    <property type="match status" value="1"/>
</dbReference>
<evidence type="ECO:0000256" key="1">
    <source>
        <dbReference type="ARBA" id="ARBA00005187"/>
    </source>
</evidence>
<keyword evidence="4" id="KW-0547">Nucleotide-binding</keyword>
<dbReference type="SUPFAM" id="SSF52402">
    <property type="entry name" value="Adenine nucleotide alpha hydrolases-like"/>
    <property type="match status" value="1"/>
</dbReference>
<dbReference type="InterPro" id="IPR014729">
    <property type="entry name" value="Rossmann-like_a/b/a_fold"/>
</dbReference>
<dbReference type="EMBL" id="BAABGX010000002">
    <property type="protein sequence ID" value="GAA4303712.1"/>
    <property type="molecule type" value="Genomic_DNA"/>
</dbReference>
<dbReference type="PANTHER" id="PTHR43284:SF1">
    <property type="entry name" value="ASPARAGINE SYNTHETASE"/>
    <property type="match status" value="1"/>
</dbReference>
<dbReference type="InterPro" id="IPR001962">
    <property type="entry name" value="Asn_synthase"/>
</dbReference>
<dbReference type="InterPro" id="IPR051786">
    <property type="entry name" value="ASN_synthetase/amidase"/>
</dbReference>
<keyword evidence="10" id="KW-1185">Reference proteome</keyword>
<dbReference type="EC" id="6.3.5.4" evidence="3"/>
<dbReference type="CDD" id="cd01991">
    <property type="entry name" value="Asn_synthase_B_C"/>
    <property type="match status" value="1"/>
</dbReference>
<protein>
    <recommendedName>
        <fullName evidence="3">asparagine synthase (glutamine-hydrolyzing)</fullName>
        <ecNumber evidence="3">6.3.5.4</ecNumber>
    </recommendedName>
</protein>
<dbReference type="PIRSF" id="PIRSF001589">
    <property type="entry name" value="Asn_synthetase_glu-h"/>
    <property type="match status" value="1"/>
</dbReference>
<comment type="similarity">
    <text evidence="2">Belongs to the asparagine synthetase family.</text>
</comment>
<reference evidence="10" key="1">
    <citation type="journal article" date="2019" name="Int. J. Syst. Evol. Microbiol.">
        <title>The Global Catalogue of Microorganisms (GCM) 10K type strain sequencing project: providing services to taxonomists for standard genome sequencing and annotation.</title>
        <authorList>
            <consortium name="The Broad Institute Genomics Platform"/>
            <consortium name="The Broad Institute Genome Sequencing Center for Infectious Disease"/>
            <person name="Wu L."/>
            <person name="Ma J."/>
        </authorList>
    </citation>
    <scope>NUCLEOTIDE SEQUENCE [LARGE SCALE GENOMIC DNA]</scope>
    <source>
        <strain evidence="10">JCM 17917</strain>
    </source>
</reference>
<dbReference type="SUPFAM" id="SSF56235">
    <property type="entry name" value="N-terminal nucleophile aminohydrolases (Ntn hydrolases)"/>
    <property type="match status" value="1"/>
</dbReference>
<evidence type="ECO:0000313" key="9">
    <source>
        <dbReference type="EMBL" id="GAA4303712.1"/>
    </source>
</evidence>
<organism evidence="9 10">
    <name type="scientific">Nibribacter koreensis</name>
    <dbReference type="NCBI Taxonomy" id="1084519"/>
    <lineage>
        <taxon>Bacteria</taxon>
        <taxon>Pseudomonadati</taxon>
        <taxon>Bacteroidota</taxon>
        <taxon>Cytophagia</taxon>
        <taxon>Cytophagales</taxon>
        <taxon>Hymenobacteraceae</taxon>
        <taxon>Nibribacter</taxon>
    </lineage>
</organism>
<evidence type="ECO:0000256" key="2">
    <source>
        <dbReference type="ARBA" id="ARBA00005752"/>
    </source>
</evidence>
<dbReference type="InterPro" id="IPR029055">
    <property type="entry name" value="Ntn_hydrolases_N"/>
</dbReference>
<dbReference type="Gene3D" id="3.60.20.10">
    <property type="entry name" value="Glutamine Phosphoribosylpyrophosphate, subunit 1, domain 1"/>
    <property type="match status" value="1"/>
</dbReference>
<evidence type="ECO:0000259" key="8">
    <source>
        <dbReference type="PROSITE" id="PS51278"/>
    </source>
</evidence>
<evidence type="ECO:0000256" key="5">
    <source>
        <dbReference type="ARBA" id="ARBA00022840"/>
    </source>
</evidence>
<dbReference type="PANTHER" id="PTHR43284">
    <property type="entry name" value="ASPARAGINE SYNTHETASE (GLUTAMINE-HYDROLYZING)"/>
    <property type="match status" value="1"/>
</dbReference>
<dbReference type="CDD" id="cd00712">
    <property type="entry name" value="AsnB"/>
    <property type="match status" value="1"/>
</dbReference>
<comment type="pathway">
    <text evidence="1">Amino-acid biosynthesis; L-asparagine biosynthesis; L-asparagine from L-aspartate (L-Gln route): step 1/1.</text>
</comment>
<dbReference type="Pfam" id="PF00733">
    <property type="entry name" value="Asn_synthase"/>
    <property type="match status" value="1"/>
</dbReference>
<comment type="caution">
    <text evidence="9">The sequence shown here is derived from an EMBL/GenBank/DDBJ whole genome shotgun (WGS) entry which is preliminary data.</text>
</comment>
<evidence type="ECO:0000256" key="4">
    <source>
        <dbReference type="ARBA" id="ARBA00022741"/>
    </source>
</evidence>
<evidence type="ECO:0000313" key="10">
    <source>
        <dbReference type="Proteomes" id="UP001501844"/>
    </source>
</evidence>
<feature type="domain" description="Glutamine amidotransferase type-2" evidence="8">
    <location>
        <begin position="2"/>
        <end position="213"/>
    </location>
</feature>
<gene>
    <name evidence="9" type="primary">asnB</name>
    <name evidence="9" type="ORF">GCM10023183_16550</name>
</gene>
<comment type="catalytic activity">
    <reaction evidence="7">
        <text>L-aspartate + L-glutamine + ATP + H2O = L-asparagine + L-glutamate + AMP + diphosphate + H(+)</text>
        <dbReference type="Rhea" id="RHEA:12228"/>
        <dbReference type="ChEBI" id="CHEBI:15377"/>
        <dbReference type="ChEBI" id="CHEBI:15378"/>
        <dbReference type="ChEBI" id="CHEBI:29985"/>
        <dbReference type="ChEBI" id="CHEBI:29991"/>
        <dbReference type="ChEBI" id="CHEBI:30616"/>
        <dbReference type="ChEBI" id="CHEBI:33019"/>
        <dbReference type="ChEBI" id="CHEBI:58048"/>
        <dbReference type="ChEBI" id="CHEBI:58359"/>
        <dbReference type="ChEBI" id="CHEBI:456215"/>
        <dbReference type="EC" id="6.3.5.4"/>
    </reaction>
</comment>
<keyword evidence="5" id="KW-0067">ATP-binding</keyword>
<dbReference type="Pfam" id="PF13537">
    <property type="entry name" value="GATase_7"/>
    <property type="match status" value="1"/>
</dbReference>
<dbReference type="InterPro" id="IPR006426">
    <property type="entry name" value="Asn_synth_AEB"/>
</dbReference>
<accession>A0ABP8FHE1</accession>
<evidence type="ECO:0000256" key="3">
    <source>
        <dbReference type="ARBA" id="ARBA00012737"/>
    </source>
</evidence>
<sequence>MCGISGIYAFTEEGRKAIGRLPHTTDALQQRGPDSQGHFIHENVGLGHRRLSIIDVSDVACQPMVDEAERYTIVFNGEIFNFQELRQQLIAQGYSFFSQSDTEVLLKLYIQQGPEFLKKLNGFFAFAIYDKEEETLFVARDRMGVKPLLMFQDEDKLVFASEMKSILEFGIPRKLDYVSLYEYLQLNYIPAPASIFKGVKKLMPGHYMRVGRKGKTEIKRWYKIPYDEEKANNNPLSYEAQQKKLVDLMDGAVQRRMISDVPLGAFLSGGIDSSVIVALASRHTQHLNTFSIGYKDEPFFDETKYAKLVADKYKTNHTVFSLTNNDLYEHLFRALDYIDEPFADSSALAVNILSHHTRQNVTVALSGDGADELFAGYNKHMAEYKVRQGGFVAETVAALLPLWEMMPKSRSSALGNKVRQFQRFGEGMNLSAKDRYWRWASFATEDDAKSLLSGKVKRTLSKDVYKKRRQKILSHLSQKGDINEVLLTDMNLVLPNDMLTKVDLMSMANSLEVRTPFLDYKVVNFAFSIPQSSKIDGGMKKKIVQDAFRGMLPPELYKRPKHGFEVPLLKWFQNELRPMIVDDLLSDAFIESQSIFNLKEIQRLKAQLFSSNPGDIHARIWALVVFQYWWKKWMS</sequence>
<evidence type="ECO:0000256" key="6">
    <source>
        <dbReference type="ARBA" id="ARBA00022962"/>
    </source>
</evidence>
<dbReference type="NCBIfam" id="TIGR01536">
    <property type="entry name" value="asn_synth_AEB"/>
    <property type="match status" value="1"/>
</dbReference>
<dbReference type="RefSeq" id="WP_345164551.1">
    <property type="nucleotide sequence ID" value="NZ_BAABGX010000002.1"/>
</dbReference>
<dbReference type="InterPro" id="IPR017932">
    <property type="entry name" value="GATase_2_dom"/>
</dbReference>
<dbReference type="InterPro" id="IPR033738">
    <property type="entry name" value="AsnB_N"/>
</dbReference>